<dbReference type="EMBL" id="GL377705">
    <property type="protein sequence ID" value="EFJ06207.1"/>
    <property type="molecule type" value="Genomic_DNA"/>
</dbReference>
<evidence type="ECO:0000313" key="5">
    <source>
        <dbReference type="Proteomes" id="UP000001514"/>
    </source>
</evidence>
<feature type="domain" description="NADH-ubiquinone oxidoreductase 21kDa subunit N-terminal" evidence="2">
    <location>
        <begin position="9"/>
        <end position="87"/>
    </location>
</feature>
<dbReference type="HOGENOM" id="CLU_154171_0_0_1"/>
<dbReference type="STRING" id="88036.D8TAT4"/>
<keyword evidence="1" id="KW-1133">Transmembrane helix</keyword>
<dbReference type="KEGG" id="smo:SELMODRAFT_229768"/>
<proteinExistence type="predicted"/>
<dbReference type="PANTHER" id="PTHR34062">
    <property type="entry name" value="OXIDOREDUCTASE 21 KDA SUBUNIT, PUTATIVE (AFU_ORTHOLOGUE AFUA_4G04750)-RELATED"/>
    <property type="match status" value="1"/>
</dbReference>
<protein>
    <recommendedName>
        <fullName evidence="2">NADH-ubiquinone oxidoreductase 21kDa subunit N-terminal domain-containing protein</fullName>
    </recommendedName>
</protein>
<organism evidence="5">
    <name type="scientific">Selaginella moellendorffii</name>
    <name type="common">Spikemoss</name>
    <dbReference type="NCBI Taxonomy" id="88036"/>
    <lineage>
        <taxon>Eukaryota</taxon>
        <taxon>Viridiplantae</taxon>
        <taxon>Streptophyta</taxon>
        <taxon>Embryophyta</taxon>
        <taxon>Tracheophyta</taxon>
        <taxon>Lycopodiopsida</taxon>
        <taxon>Selaginellales</taxon>
        <taxon>Selaginellaceae</taxon>
        <taxon>Selaginella</taxon>
    </lineage>
</organism>
<name>D8TAT4_SELML</name>
<sequence>MPRRWVEPPEYPVIYEFPKVSAVVSNFSFRDMMHILTYTSASVPFGYLAGASARVKGPAMVVAALTGLQAGYMVAYIYSKGRLMGIFPNDDEVARLGMSTMSIS</sequence>
<evidence type="ECO:0000259" key="2">
    <source>
        <dbReference type="Pfam" id="PF10785"/>
    </source>
</evidence>
<dbReference type="OMA" id="ANPKECA"/>
<dbReference type="KEGG" id="smo:SELMODRAFT_229708"/>
<keyword evidence="1" id="KW-0472">Membrane</keyword>
<dbReference type="AlphaFoldDB" id="D8TAT4"/>
<gene>
    <name evidence="4" type="ORF">SELMODRAFT_229708</name>
    <name evidence="3" type="ORF">SELMODRAFT_229768</name>
</gene>
<evidence type="ECO:0000313" key="3">
    <source>
        <dbReference type="EMBL" id="EFJ05217.1"/>
    </source>
</evidence>
<dbReference type="eggNOG" id="ENOG502S1Y3">
    <property type="taxonomic scope" value="Eukaryota"/>
</dbReference>
<accession>D8TAT4</accession>
<dbReference type="PANTHER" id="PTHR34062:SF1">
    <property type="entry name" value="NADH-UBIQUINONE OXIDOREDUCTASE 21KDA SUBUNIT N-TERMINAL DOMAIN-CONTAINING PROTEIN"/>
    <property type="match status" value="1"/>
</dbReference>
<dbReference type="Proteomes" id="UP000001514">
    <property type="component" value="Unassembled WGS sequence"/>
</dbReference>
<feature type="transmembrane region" description="Helical" evidence="1">
    <location>
        <begin position="59"/>
        <end position="78"/>
    </location>
</feature>
<keyword evidence="5" id="KW-1185">Reference proteome</keyword>
<reference evidence="4 5" key="1">
    <citation type="journal article" date="2011" name="Science">
        <title>The Selaginella genome identifies genetic changes associated with the evolution of vascular plants.</title>
        <authorList>
            <person name="Banks J.A."/>
            <person name="Nishiyama T."/>
            <person name="Hasebe M."/>
            <person name="Bowman J.L."/>
            <person name="Gribskov M."/>
            <person name="dePamphilis C."/>
            <person name="Albert V.A."/>
            <person name="Aono N."/>
            <person name="Aoyama T."/>
            <person name="Ambrose B.A."/>
            <person name="Ashton N.W."/>
            <person name="Axtell M.J."/>
            <person name="Barker E."/>
            <person name="Barker M.S."/>
            <person name="Bennetzen J.L."/>
            <person name="Bonawitz N.D."/>
            <person name="Chapple C."/>
            <person name="Cheng C."/>
            <person name="Correa L.G."/>
            <person name="Dacre M."/>
            <person name="DeBarry J."/>
            <person name="Dreyer I."/>
            <person name="Elias M."/>
            <person name="Engstrom E.M."/>
            <person name="Estelle M."/>
            <person name="Feng L."/>
            <person name="Finet C."/>
            <person name="Floyd S.K."/>
            <person name="Frommer W.B."/>
            <person name="Fujita T."/>
            <person name="Gramzow L."/>
            <person name="Gutensohn M."/>
            <person name="Harholt J."/>
            <person name="Hattori M."/>
            <person name="Heyl A."/>
            <person name="Hirai T."/>
            <person name="Hiwatashi Y."/>
            <person name="Ishikawa M."/>
            <person name="Iwata M."/>
            <person name="Karol K.G."/>
            <person name="Koehler B."/>
            <person name="Kolukisaoglu U."/>
            <person name="Kubo M."/>
            <person name="Kurata T."/>
            <person name="Lalonde S."/>
            <person name="Li K."/>
            <person name="Li Y."/>
            <person name="Litt A."/>
            <person name="Lyons E."/>
            <person name="Manning G."/>
            <person name="Maruyama T."/>
            <person name="Michael T.P."/>
            <person name="Mikami K."/>
            <person name="Miyazaki S."/>
            <person name="Morinaga S."/>
            <person name="Murata T."/>
            <person name="Mueller-Roeber B."/>
            <person name="Nelson D.R."/>
            <person name="Obara M."/>
            <person name="Oguri Y."/>
            <person name="Olmstead R.G."/>
            <person name="Onodera N."/>
            <person name="Petersen B.L."/>
            <person name="Pils B."/>
            <person name="Prigge M."/>
            <person name="Rensing S.A."/>
            <person name="Riano-Pachon D.M."/>
            <person name="Roberts A.W."/>
            <person name="Sato Y."/>
            <person name="Scheller H.V."/>
            <person name="Schulz B."/>
            <person name="Schulz C."/>
            <person name="Shakirov E.V."/>
            <person name="Shibagaki N."/>
            <person name="Shinohara N."/>
            <person name="Shippen D.E."/>
            <person name="Soerensen I."/>
            <person name="Sotooka R."/>
            <person name="Sugimoto N."/>
            <person name="Sugita M."/>
            <person name="Sumikawa N."/>
            <person name="Tanurdzic M."/>
            <person name="Theissen G."/>
            <person name="Ulvskov P."/>
            <person name="Wakazuki S."/>
            <person name="Weng J.K."/>
            <person name="Willats W.W."/>
            <person name="Wipf D."/>
            <person name="Wolf P.G."/>
            <person name="Yang L."/>
            <person name="Zimmer A.D."/>
            <person name="Zhu Q."/>
            <person name="Mitros T."/>
            <person name="Hellsten U."/>
            <person name="Loque D."/>
            <person name="Otillar R."/>
            <person name="Salamov A."/>
            <person name="Schmutz J."/>
            <person name="Shapiro H."/>
            <person name="Lindquist E."/>
            <person name="Lucas S."/>
            <person name="Rokhsar D."/>
            <person name="Grigoriev I.V."/>
        </authorList>
    </citation>
    <scope>NUCLEOTIDE SEQUENCE [LARGE SCALE GENOMIC DNA]</scope>
</reference>
<evidence type="ECO:0000256" key="1">
    <source>
        <dbReference type="SAM" id="Phobius"/>
    </source>
</evidence>
<dbReference type="InterPro" id="IPR053229">
    <property type="entry name" value="NADH-Q_oxidrdct_subunit"/>
</dbReference>
<dbReference type="InterPro" id="IPR019721">
    <property type="entry name" value="NADH-UbQ_OxRdtase_su21_N"/>
</dbReference>
<dbReference type="OrthoDB" id="196140at2759"/>
<dbReference type="Gramene" id="EFJ06207">
    <property type="protein sequence ID" value="EFJ06207"/>
    <property type="gene ID" value="SELMODRAFT_229708"/>
</dbReference>
<dbReference type="InParanoid" id="D8TAT4"/>
<dbReference type="Pfam" id="PF10785">
    <property type="entry name" value="NADH-u_ox-rdase"/>
    <property type="match status" value="1"/>
</dbReference>
<dbReference type="EMBL" id="GL377733">
    <property type="protein sequence ID" value="EFJ05217.1"/>
    <property type="molecule type" value="Genomic_DNA"/>
</dbReference>
<keyword evidence="1" id="KW-0812">Transmembrane</keyword>
<dbReference type="Gramene" id="EFJ05217">
    <property type="protein sequence ID" value="EFJ05217"/>
    <property type="gene ID" value="SELMODRAFT_229768"/>
</dbReference>
<dbReference type="GO" id="GO:0045271">
    <property type="term" value="C:respiratory chain complex I"/>
    <property type="evidence" value="ECO:0000318"/>
    <property type="project" value="GO_Central"/>
</dbReference>
<dbReference type="FunCoup" id="D8TAT4">
    <property type="interactions" value="869"/>
</dbReference>
<evidence type="ECO:0000313" key="4">
    <source>
        <dbReference type="EMBL" id="EFJ06207.1"/>
    </source>
</evidence>